<dbReference type="EMBL" id="BJVJ01000028">
    <property type="protein sequence ID" value="GEL24064.1"/>
    <property type="molecule type" value="Genomic_DNA"/>
</dbReference>
<sequence length="200" mass="21828">MADALIVTAILDDAAQERFDALRRTHFPPERNHLAAHVTLFHELPGEHRREVEDDLVVVAGRVGAVVPVRVAGLRFMGRGVAFVLRSPALAQARSGLAQRWEPWLSAQDRAKGADLHVTVQNKVDPERARALHDALRAEFVPSDVSATGLGLCRYLDGPWEELARVPFVKPEVSGPTADAGPARRTSGSGRARTRRTARG</sequence>
<protein>
    <submittedName>
        <fullName evidence="2">Uncharacterized protein</fullName>
    </submittedName>
</protein>
<gene>
    <name evidence="2" type="ORF">PSU4_30180</name>
</gene>
<reference evidence="2 3" key="1">
    <citation type="submission" date="2019-07" db="EMBL/GenBank/DDBJ databases">
        <title>Whole genome shotgun sequence of Pseudonocardia sulfidoxydans NBRC 16205.</title>
        <authorList>
            <person name="Hosoyama A."/>
            <person name="Uohara A."/>
            <person name="Ohji S."/>
            <person name="Ichikawa N."/>
        </authorList>
    </citation>
    <scope>NUCLEOTIDE SEQUENCE [LARGE SCALE GENOMIC DNA]</scope>
    <source>
        <strain evidence="2 3">NBRC 16205</strain>
    </source>
</reference>
<evidence type="ECO:0000313" key="2">
    <source>
        <dbReference type="EMBL" id="GEL24064.1"/>
    </source>
</evidence>
<evidence type="ECO:0000313" key="3">
    <source>
        <dbReference type="Proteomes" id="UP000321685"/>
    </source>
</evidence>
<evidence type="ECO:0000256" key="1">
    <source>
        <dbReference type="SAM" id="MobiDB-lite"/>
    </source>
</evidence>
<dbReference type="Pfam" id="PF13563">
    <property type="entry name" value="2_5_RNA_ligase2"/>
    <property type="match status" value="1"/>
</dbReference>
<dbReference type="RefSeq" id="WP_147108328.1">
    <property type="nucleotide sequence ID" value="NZ_BJVJ01000028.1"/>
</dbReference>
<organism evidence="2 3">
    <name type="scientific">Pseudonocardia sulfidoxydans NBRC 16205</name>
    <dbReference type="NCBI Taxonomy" id="1223511"/>
    <lineage>
        <taxon>Bacteria</taxon>
        <taxon>Bacillati</taxon>
        <taxon>Actinomycetota</taxon>
        <taxon>Actinomycetes</taxon>
        <taxon>Pseudonocardiales</taxon>
        <taxon>Pseudonocardiaceae</taxon>
        <taxon>Pseudonocardia</taxon>
    </lineage>
</organism>
<dbReference type="OrthoDB" id="793003at2"/>
<dbReference type="AlphaFoldDB" id="A0A511DJV5"/>
<keyword evidence="3" id="KW-1185">Reference proteome</keyword>
<comment type="caution">
    <text evidence="2">The sequence shown here is derived from an EMBL/GenBank/DDBJ whole genome shotgun (WGS) entry which is preliminary data.</text>
</comment>
<name>A0A511DJV5_9PSEU</name>
<proteinExistence type="predicted"/>
<accession>A0A511DJV5</accession>
<feature type="region of interest" description="Disordered" evidence="1">
    <location>
        <begin position="171"/>
        <end position="200"/>
    </location>
</feature>
<dbReference type="Proteomes" id="UP000321685">
    <property type="component" value="Unassembled WGS sequence"/>
</dbReference>
<dbReference type="Gene3D" id="3.90.1140.10">
    <property type="entry name" value="Cyclic phosphodiesterase"/>
    <property type="match status" value="1"/>
</dbReference>